<organism evidence="3 4">
    <name type="scientific">Yinghuangia aomiensis</name>
    <dbReference type="NCBI Taxonomy" id="676205"/>
    <lineage>
        <taxon>Bacteria</taxon>
        <taxon>Bacillati</taxon>
        <taxon>Actinomycetota</taxon>
        <taxon>Actinomycetes</taxon>
        <taxon>Kitasatosporales</taxon>
        <taxon>Streptomycetaceae</taxon>
        <taxon>Yinghuangia</taxon>
    </lineage>
</organism>
<dbReference type="Gene3D" id="3.30.300.30">
    <property type="match status" value="1"/>
</dbReference>
<dbReference type="EMBL" id="BAABHS010000074">
    <property type="protein sequence ID" value="GAA4997912.1"/>
    <property type="molecule type" value="Genomic_DNA"/>
</dbReference>
<dbReference type="Proteomes" id="UP001500466">
    <property type="component" value="Unassembled WGS sequence"/>
</dbReference>
<dbReference type="InterPro" id="IPR045851">
    <property type="entry name" value="AMP-bd_C_sf"/>
</dbReference>
<dbReference type="InterPro" id="IPR000873">
    <property type="entry name" value="AMP-dep_synth/lig_dom"/>
</dbReference>
<dbReference type="PROSITE" id="PS00455">
    <property type="entry name" value="AMP_BINDING"/>
    <property type="match status" value="1"/>
</dbReference>
<evidence type="ECO:0000313" key="4">
    <source>
        <dbReference type="Proteomes" id="UP001500466"/>
    </source>
</evidence>
<dbReference type="NCBIfam" id="NF005863">
    <property type="entry name" value="PRK07798.1"/>
    <property type="match status" value="1"/>
</dbReference>
<dbReference type="Gene3D" id="3.40.50.12780">
    <property type="entry name" value="N-terminal domain of ligase-like"/>
    <property type="match status" value="1"/>
</dbReference>
<dbReference type="RefSeq" id="WP_345681224.1">
    <property type="nucleotide sequence ID" value="NZ_BAABHS010000074.1"/>
</dbReference>
<evidence type="ECO:0000313" key="3">
    <source>
        <dbReference type="EMBL" id="GAA4997912.1"/>
    </source>
</evidence>
<feature type="domain" description="AMP-binding enzyme C-terminal" evidence="2">
    <location>
        <begin position="447"/>
        <end position="522"/>
    </location>
</feature>
<accession>A0ABP9IH47</accession>
<dbReference type="InterPro" id="IPR050237">
    <property type="entry name" value="ATP-dep_AMP-bd_enzyme"/>
</dbReference>
<dbReference type="Pfam" id="PF13193">
    <property type="entry name" value="AMP-binding_C"/>
    <property type="match status" value="1"/>
</dbReference>
<dbReference type="Pfam" id="PF00501">
    <property type="entry name" value="AMP-binding"/>
    <property type="match status" value="1"/>
</dbReference>
<name>A0ABP9IH47_9ACTN</name>
<gene>
    <name evidence="3" type="ORF">GCM10023205_84500</name>
</gene>
<reference evidence="4" key="1">
    <citation type="journal article" date="2019" name="Int. J. Syst. Evol. Microbiol.">
        <title>The Global Catalogue of Microorganisms (GCM) 10K type strain sequencing project: providing services to taxonomists for standard genome sequencing and annotation.</title>
        <authorList>
            <consortium name="The Broad Institute Genomics Platform"/>
            <consortium name="The Broad Institute Genome Sequencing Center for Infectious Disease"/>
            <person name="Wu L."/>
            <person name="Ma J."/>
        </authorList>
    </citation>
    <scope>NUCLEOTIDE SEQUENCE [LARGE SCALE GENOMIC DNA]</scope>
    <source>
        <strain evidence="4">JCM 17986</strain>
    </source>
</reference>
<sequence>MADFNLADLWELLADAGGDAEVLVAGRERRTYCELDERANRLAHHLLDRGVGAGDHVGIYSFTRVEYVEALLAAWKIRAVPININYRYVAGELDYLLGDADLVAMIYERGYAERLRPLAAKFPAITTYVSIADGTAQGTDLDDAVEYESALAEASPSRGFGPRSADDRYIVYTGGTTGMPKGTIWRHEDIFFGAFGGGEWSGNPITIPESIARNAALEVRLTFMPTAPLMHGAGQWFAMGGLLAGYRVVLNTSRTYDADELLGITEREGVSSLTIVGDAMGRPLAEAAKSGRYDLSQLRVVGSGGAILSDAVRAEIVAAVPHVLIRDGYGSSELGAGGSAVEKAAVGADGVAPRFSMGPQVTVLDLESMNPVRPGSGVVGKIARSGHIPLGYWKDEAKTAETFPVVNGVRYVVPGDFGTLEADGTIVMLGRGSVCINSGGEKIYPEEVEAALKAHPAVFDCVVVGVPDQRWGSRVVAVVAARSGWKPTYDELADHCRTLLAGYKVPRAVVLTEEIGRTNVGKADYKWAEAVAAQAV</sequence>
<dbReference type="InterPro" id="IPR042099">
    <property type="entry name" value="ANL_N_sf"/>
</dbReference>
<dbReference type="InterPro" id="IPR025110">
    <property type="entry name" value="AMP-bd_C"/>
</dbReference>
<dbReference type="PANTHER" id="PTHR43767:SF1">
    <property type="entry name" value="NONRIBOSOMAL PEPTIDE SYNTHASE PES1 (EUROFUNG)-RELATED"/>
    <property type="match status" value="1"/>
</dbReference>
<evidence type="ECO:0000259" key="2">
    <source>
        <dbReference type="Pfam" id="PF13193"/>
    </source>
</evidence>
<feature type="domain" description="AMP-dependent synthetase/ligase" evidence="1">
    <location>
        <begin position="17"/>
        <end position="393"/>
    </location>
</feature>
<evidence type="ECO:0000259" key="1">
    <source>
        <dbReference type="Pfam" id="PF00501"/>
    </source>
</evidence>
<dbReference type="SUPFAM" id="SSF56801">
    <property type="entry name" value="Acetyl-CoA synthetase-like"/>
    <property type="match status" value="1"/>
</dbReference>
<dbReference type="PANTHER" id="PTHR43767">
    <property type="entry name" value="LONG-CHAIN-FATTY-ACID--COA LIGASE"/>
    <property type="match status" value="1"/>
</dbReference>
<keyword evidence="4" id="KW-1185">Reference proteome</keyword>
<proteinExistence type="predicted"/>
<protein>
    <submittedName>
        <fullName evidence="3">Acyl-CoA synthetase</fullName>
    </submittedName>
</protein>
<dbReference type="InterPro" id="IPR020845">
    <property type="entry name" value="AMP-binding_CS"/>
</dbReference>
<comment type="caution">
    <text evidence="3">The sequence shown here is derived from an EMBL/GenBank/DDBJ whole genome shotgun (WGS) entry which is preliminary data.</text>
</comment>